<feature type="transmembrane region" description="Helical" evidence="7">
    <location>
        <begin position="444"/>
        <end position="464"/>
    </location>
</feature>
<feature type="transmembrane region" description="Helical" evidence="7">
    <location>
        <begin position="227"/>
        <end position="247"/>
    </location>
</feature>
<name>A0A8H7VUX8_9FUNG</name>
<feature type="transmembrane region" description="Helical" evidence="7">
    <location>
        <begin position="93"/>
        <end position="112"/>
    </location>
</feature>
<evidence type="ECO:0000256" key="6">
    <source>
        <dbReference type="ARBA" id="ARBA00023136"/>
    </source>
</evidence>
<evidence type="ECO:0000313" key="9">
    <source>
        <dbReference type="Proteomes" id="UP000613177"/>
    </source>
</evidence>
<comment type="caution">
    <text evidence="8">The sequence shown here is derived from an EMBL/GenBank/DDBJ whole genome shotgun (WGS) entry which is preliminary data.</text>
</comment>
<feature type="transmembrane region" description="Helical" evidence="7">
    <location>
        <begin position="599"/>
        <end position="616"/>
    </location>
</feature>
<organism evidence="8 9">
    <name type="scientific">Thamnidium elegans</name>
    <dbReference type="NCBI Taxonomy" id="101142"/>
    <lineage>
        <taxon>Eukaryota</taxon>
        <taxon>Fungi</taxon>
        <taxon>Fungi incertae sedis</taxon>
        <taxon>Mucoromycota</taxon>
        <taxon>Mucoromycotina</taxon>
        <taxon>Mucoromycetes</taxon>
        <taxon>Mucorales</taxon>
        <taxon>Mucorineae</taxon>
        <taxon>Mucoraceae</taxon>
        <taxon>Thamnidium</taxon>
    </lineage>
</organism>
<dbReference type="PANTHER" id="PTHR31645:SF3">
    <property type="entry name" value="OLIGOPEPTIDE TRANSPORTER"/>
    <property type="match status" value="1"/>
</dbReference>
<feature type="transmembrane region" description="Helical" evidence="7">
    <location>
        <begin position="334"/>
        <end position="356"/>
    </location>
</feature>
<feature type="transmembrane region" description="Helical" evidence="7">
    <location>
        <begin position="419"/>
        <end position="437"/>
    </location>
</feature>
<dbReference type="PANTHER" id="PTHR31645">
    <property type="entry name" value="OLIGOPEPTIDE TRANSPORTER YGL114W-RELATED"/>
    <property type="match status" value="1"/>
</dbReference>
<evidence type="ECO:0000256" key="5">
    <source>
        <dbReference type="ARBA" id="ARBA00022989"/>
    </source>
</evidence>
<dbReference type="GO" id="GO:0035673">
    <property type="term" value="F:oligopeptide transmembrane transporter activity"/>
    <property type="evidence" value="ECO:0007669"/>
    <property type="project" value="InterPro"/>
</dbReference>
<accession>A0A8H7VUX8</accession>
<dbReference type="NCBIfam" id="TIGR00728">
    <property type="entry name" value="OPT_sfam"/>
    <property type="match status" value="1"/>
</dbReference>
<dbReference type="InterPro" id="IPR045035">
    <property type="entry name" value="YSL-like"/>
</dbReference>
<reference evidence="8" key="1">
    <citation type="submission" date="2021-01" db="EMBL/GenBank/DDBJ databases">
        <title>Metabolic potential, ecology and presence of endohyphal bacteria is reflected in genomic diversity of Mucoromycotina.</title>
        <authorList>
            <person name="Muszewska A."/>
            <person name="Okrasinska A."/>
            <person name="Steczkiewicz K."/>
            <person name="Drgas O."/>
            <person name="Orlowska M."/>
            <person name="Perlinska-Lenart U."/>
            <person name="Aleksandrzak-Piekarczyk T."/>
            <person name="Szatraj K."/>
            <person name="Zielenkiewicz U."/>
            <person name="Pilsyk S."/>
            <person name="Malc E."/>
            <person name="Mieczkowski P."/>
            <person name="Kruszewska J.S."/>
            <person name="Biernat P."/>
            <person name="Pawlowska J."/>
        </authorList>
    </citation>
    <scope>NUCLEOTIDE SEQUENCE</scope>
    <source>
        <strain evidence="8">WA0000018081</strain>
    </source>
</reference>
<keyword evidence="5 7" id="KW-1133">Transmembrane helix</keyword>
<gene>
    <name evidence="8" type="ORF">INT48_006225</name>
</gene>
<comment type="subcellular location">
    <subcellularLocation>
        <location evidence="1">Membrane</location>
        <topology evidence="1">Multi-pass membrane protein</topology>
    </subcellularLocation>
</comment>
<feature type="transmembrane region" description="Helical" evidence="7">
    <location>
        <begin position="534"/>
        <end position="556"/>
    </location>
</feature>
<dbReference type="Pfam" id="PF03169">
    <property type="entry name" value="OPT"/>
    <property type="match status" value="1"/>
</dbReference>
<keyword evidence="4 7" id="KW-0812">Transmembrane</keyword>
<feature type="transmembrane region" description="Helical" evidence="7">
    <location>
        <begin position="167"/>
        <end position="186"/>
    </location>
</feature>
<evidence type="ECO:0000256" key="2">
    <source>
        <dbReference type="ARBA" id="ARBA00008807"/>
    </source>
</evidence>
<dbReference type="GO" id="GO:0000329">
    <property type="term" value="C:fungal-type vacuole membrane"/>
    <property type="evidence" value="ECO:0007669"/>
    <property type="project" value="TreeGrafter"/>
</dbReference>
<evidence type="ECO:0000256" key="4">
    <source>
        <dbReference type="ARBA" id="ARBA00022692"/>
    </source>
</evidence>
<evidence type="ECO:0000313" key="8">
    <source>
        <dbReference type="EMBL" id="KAG2234080.1"/>
    </source>
</evidence>
<evidence type="ECO:0000256" key="3">
    <source>
        <dbReference type="ARBA" id="ARBA00022448"/>
    </source>
</evidence>
<keyword evidence="3" id="KW-0813">Transport</keyword>
<feature type="transmembrane region" description="Helical" evidence="7">
    <location>
        <begin position="133"/>
        <end position="155"/>
    </location>
</feature>
<feature type="transmembrane region" description="Helical" evidence="7">
    <location>
        <begin position="300"/>
        <end position="322"/>
    </location>
</feature>
<evidence type="ECO:0008006" key="10">
    <source>
        <dbReference type="Google" id="ProtNLM"/>
    </source>
</evidence>
<evidence type="ECO:0000256" key="7">
    <source>
        <dbReference type="SAM" id="Phobius"/>
    </source>
</evidence>
<protein>
    <recommendedName>
        <fullName evidence="10">Oligopeptide transporter</fullName>
    </recommendedName>
</protein>
<dbReference type="Proteomes" id="UP000613177">
    <property type="component" value="Unassembled WGS sequence"/>
</dbReference>
<dbReference type="InterPro" id="IPR004813">
    <property type="entry name" value="OPT"/>
</dbReference>
<comment type="similarity">
    <text evidence="2">Belongs to the oligopeptide OPT transporter family.</text>
</comment>
<proteinExistence type="inferred from homology"/>
<sequence length="716" mass="78923">MQEKPSEDYKEKIEYDIHSVNERLTIDGDISSIHRPIEVQQFTWRSAIVGSLLGCLVGKKKKKNEKKGEIIELKIFALLLAASNMYLGLKIGWTFGASLFGAIFSFAIIKPLSRIVPPKWGGGYFGPKENCTAQSAATTAGGLSAGFISGIPAMYKLGLMNTPKEDVVALVLFTVSAAFYGLFFAIPLRKHFVVRQELTFPTPRAAAITIISLHDTVAGESAAMQKAMWMGIWFMISFIWSLISYWVPFMDTIHILWWIGFRTDYIPMMNADKAWNWNFKWDFPLYGAGLMTPGATVVPFFFTSLFVYGIMGPILVVSGYFVQPVGITELGPTAQSFFLWPGIAMMVLTSFSELFVRYESLWRGIKSGLVGLFNGYKQGIAFLKARILKKPYSEADIKLMEPDVDEDEIFTEDELIPTWWWLLGVFVSVVFTCVIMGEYFGMPIYQSIVAVILGLILSFVGVQATGETGINPTGSIAKTTQLIFSAMPADSITQLRMNNLMAGNISASASAQAVDMVGDLKTGQLVGASPRSQFWGQFVASFFAVGIAVALFILFAEAYPCIISENIDEKCEFGLVGVKSWYNVTLLLTGGSNPLTKESLIVTIVCGILGVAAPFVREFLVPQKYHRFFPSLSAMGIAMVNTNPQVPLAMLVGWMGGKIWKRVDRSGYDHHMHSAAGGMIAGQGISAILQAVFKLSNISPYPFVGSCMYQDIKYCP</sequence>
<evidence type="ECO:0000256" key="1">
    <source>
        <dbReference type="ARBA" id="ARBA00004141"/>
    </source>
</evidence>
<keyword evidence="9" id="KW-1185">Reference proteome</keyword>
<dbReference type="AlphaFoldDB" id="A0A8H7VUX8"/>
<dbReference type="EMBL" id="JAEPRE010000062">
    <property type="protein sequence ID" value="KAG2234080.1"/>
    <property type="molecule type" value="Genomic_DNA"/>
</dbReference>
<keyword evidence="6 7" id="KW-0472">Membrane</keyword>